<sequence length="812" mass="88383">MTRARVVQNTFSGGEIDPLLYARDDFQRFKTGMSACRGFIPLRQGAFARAPGSIHQGSTRLDLPARRIPFEFALNDAVELEFTDGVMRVWRYGVLVQRDGAPFELATPYQEADLPNLDTAQDGDVIYIVDGRQPMHKISRLALDDWTIAPVDFQSGPFRIQNLDEAKTIQCSAVSGSVTVWTGSPPTGDATADQSLAIGDLCRHDGRVYTFLGVRTDGGALGDGAVGPTPPTHTAGEQDYDWGTSPVYTASWRYEYATASEGNIDLTAVGDVFRDSHVGSVFLIRPTDFSNVPLWVGNDGDARNGDLVTYDDKIYELVAGDHSGINPPTHESGTRRTDASKDTKYRFVSTLEGVFRVTEVLSANQARAEVLRTIPQPCIDDPSYRWSESAWSDDYGYPRAITLYERRLFAISSPSEPRTVWASTQNAFEDYLPGSDADASFAFELESDGRKNRLFWLQRARRGLFIGALGEVWRVFSSVSGEAIGPTTFDTELVANDGVADTPPILAFGDPVYISRDSARVNRILYSFEEDGSRPIELSLPAAHLGARAIVQIVWQSAPLRTAWMRTRDGDLIAMVFDPDQDVLGWAVVPVAGGRVIDLSVSPNAAGTADQVSMVVERTVAETTRRFVEVLSDTTHLFCTVSLSADPAREQFLAPHLALTSLHAWTDVGDQGGLSADAQGTVQLAYPATRATIGLLDQTHFAETLPISAPARDGDARGRGRRLHNAAVAIHETAGGRVQAVERDAGGNVHLGAAKPLVRRTVLSDARTTENATILTDVQSGTCNDVRLRFTPEGAAPMTVLAYFADIEEMGP</sequence>
<dbReference type="AlphaFoldDB" id="A0A1H8HVB0"/>
<proteinExistence type="predicted"/>
<dbReference type="Proteomes" id="UP000199372">
    <property type="component" value="Unassembled WGS sequence"/>
</dbReference>
<protein>
    <submittedName>
        <fullName evidence="1">Uncharacterized protein</fullName>
    </submittedName>
</protein>
<dbReference type="EMBL" id="FOCM01000005">
    <property type="protein sequence ID" value="SEN60149.1"/>
    <property type="molecule type" value="Genomic_DNA"/>
</dbReference>
<keyword evidence="2" id="KW-1185">Reference proteome</keyword>
<dbReference type="OrthoDB" id="5438497at2"/>
<dbReference type="RefSeq" id="WP_091845643.1">
    <property type="nucleotide sequence ID" value="NZ_FOCM01000005.1"/>
</dbReference>
<gene>
    <name evidence="1" type="ORF">SAMN04488011_10518</name>
</gene>
<evidence type="ECO:0000313" key="2">
    <source>
        <dbReference type="Proteomes" id="UP000199372"/>
    </source>
</evidence>
<reference evidence="2" key="1">
    <citation type="submission" date="2016-10" db="EMBL/GenBank/DDBJ databases">
        <authorList>
            <person name="Varghese N."/>
            <person name="Submissions S."/>
        </authorList>
    </citation>
    <scope>NUCLEOTIDE SEQUENCE [LARGE SCALE GENOMIC DNA]</scope>
    <source>
        <strain evidence="2">DSM 26893</strain>
    </source>
</reference>
<evidence type="ECO:0000313" key="1">
    <source>
        <dbReference type="EMBL" id="SEN60149.1"/>
    </source>
</evidence>
<name>A0A1H8HVB0_9RHOB</name>
<accession>A0A1H8HVB0</accession>
<organism evidence="1 2">
    <name type="scientific">Palleronia pelagia</name>
    <dbReference type="NCBI Taxonomy" id="387096"/>
    <lineage>
        <taxon>Bacteria</taxon>
        <taxon>Pseudomonadati</taxon>
        <taxon>Pseudomonadota</taxon>
        <taxon>Alphaproteobacteria</taxon>
        <taxon>Rhodobacterales</taxon>
        <taxon>Roseobacteraceae</taxon>
        <taxon>Palleronia</taxon>
    </lineage>
</organism>